<sequence length="87" mass="10256">MSFQFIKSWQTFSIVEYAKFYDDFVQKSHIIRFQFVCTTEFKNARNRCPFGVCDSDFDAVTVLLSQRHCVWKFRDAHTDASGSFSYA</sequence>
<dbReference type="EMBL" id="AZBU02000007">
    <property type="protein sequence ID" value="TKR69982.1"/>
    <property type="molecule type" value="Genomic_DNA"/>
</dbReference>
<protein>
    <submittedName>
        <fullName evidence="1">Uncharacterized protein</fullName>
    </submittedName>
</protein>
<reference evidence="1 2" key="1">
    <citation type="journal article" date="2015" name="Genome Biol.">
        <title>Comparative genomics of Steinernema reveals deeply conserved gene regulatory networks.</title>
        <authorList>
            <person name="Dillman A.R."/>
            <person name="Macchietto M."/>
            <person name="Porter C.F."/>
            <person name="Rogers A."/>
            <person name="Williams B."/>
            <person name="Antoshechkin I."/>
            <person name="Lee M.M."/>
            <person name="Goodwin Z."/>
            <person name="Lu X."/>
            <person name="Lewis E.E."/>
            <person name="Goodrich-Blair H."/>
            <person name="Stock S.P."/>
            <person name="Adams B.J."/>
            <person name="Sternberg P.W."/>
            <person name="Mortazavi A."/>
        </authorList>
    </citation>
    <scope>NUCLEOTIDE SEQUENCE [LARGE SCALE GENOMIC DNA]</scope>
    <source>
        <strain evidence="1 2">ALL</strain>
    </source>
</reference>
<organism evidence="1 2">
    <name type="scientific">Steinernema carpocapsae</name>
    <name type="common">Entomopathogenic nematode</name>
    <dbReference type="NCBI Taxonomy" id="34508"/>
    <lineage>
        <taxon>Eukaryota</taxon>
        <taxon>Metazoa</taxon>
        <taxon>Ecdysozoa</taxon>
        <taxon>Nematoda</taxon>
        <taxon>Chromadorea</taxon>
        <taxon>Rhabditida</taxon>
        <taxon>Tylenchina</taxon>
        <taxon>Panagrolaimomorpha</taxon>
        <taxon>Strongyloidoidea</taxon>
        <taxon>Steinernematidae</taxon>
        <taxon>Steinernema</taxon>
    </lineage>
</organism>
<dbReference type="AlphaFoldDB" id="A0A4U5MKZ3"/>
<accession>A0A4U5MKZ3</accession>
<gene>
    <name evidence="1" type="ORF">L596_022061</name>
</gene>
<dbReference type="Proteomes" id="UP000298663">
    <property type="component" value="Unassembled WGS sequence"/>
</dbReference>
<evidence type="ECO:0000313" key="1">
    <source>
        <dbReference type="EMBL" id="TKR69982.1"/>
    </source>
</evidence>
<name>A0A4U5MKZ3_STECR</name>
<evidence type="ECO:0000313" key="2">
    <source>
        <dbReference type="Proteomes" id="UP000298663"/>
    </source>
</evidence>
<proteinExistence type="predicted"/>
<reference evidence="1 2" key="2">
    <citation type="journal article" date="2019" name="G3 (Bethesda)">
        <title>Hybrid Assembly of the Genome of the Entomopathogenic Nematode Steinernema carpocapsae Identifies the X-Chromosome.</title>
        <authorList>
            <person name="Serra L."/>
            <person name="Macchietto M."/>
            <person name="Macias-Munoz A."/>
            <person name="McGill C.J."/>
            <person name="Rodriguez I.M."/>
            <person name="Rodriguez B."/>
            <person name="Murad R."/>
            <person name="Mortazavi A."/>
        </authorList>
    </citation>
    <scope>NUCLEOTIDE SEQUENCE [LARGE SCALE GENOMIC DNA]</scope>
    <source>
        <strain evidence="1 2">ALL</strain>
    </source>
</reference>
<keyword evidence="2" id="KW-1185">Reference proteome</keyword>
<comment type="caution">
    <text evidence="1">The sequence shown here is derived from an EMBL/GenBank/DDBJ whole genome shotgun (WGS) entry which is preliminary data.</text>
</comment>